<keyword evidence="3" id="KW-0687">Ribonucleoprotein</keyword>
<dbReference type="InterPro" id="IPR002132">
    <property type="entry name" value="Ribosomal_uL5"/>
</dbReference>
<evidence type="ECO:0000256" key="2">
    <source>
        <dbReference type="ARBA" id="ARBA00022980"/>
    </source>
</evidence>
<dbReference type="STRING" id="1097556.R4XEG0"/>
<dbReference type="GO" id="GO:0006412">
    <property type="term" value="P:translation"/>
    <property type="evidence" value="ECO:0007669"/>
    <property type="project" value="InterPro"/>
</dbReference>
<dbReference type="Proteomes" id="UP000013776">
    <property type="component" value="Unassembled WGS sequence"/>
</dbReference>
<evidence type="ECO:0000256" key="1">
    <source>
        <dbReference type="ARBA" id="ARBA00008553"/>
    </source>
</evidence>
<dbReference type="VEuPathDB" id="FungiDB:TAPDE_001602"/>
<dbReference type="PANTHER" id="PTHR11994">
    <property type="entry name" value="60S RIBOSOMAL PROTEIN L11-RELATED"/>
    <property type="match status" value="1"/>
</dbReference>
<dbReference type="GO" id="GO:1990904">
    <property type="term" value="C:ribonucleoprotein complex"/>
    <property type="evidence" value="ECO:0007669"/>
    <property type="project" value="UniProtKB-KW"/>
</dbReference>
<evidence type="ECO:0000313" key="8">
    <source>
        <dbReference type="Proteomes" id="UP000013776"/>
    </source>
</evidence>
<dbReference type="eggNOG" id="KOG0398">
    <property type="taxonomic scope" value="Eukaryota"/>
</dbReference>
<dbReference type="Gene3D" id="3.30.1440.10">
    <property type="match status" value="1"/>
</dbReference>
<evidence type="ECO:0000259" key="6">
    <source>
        <dbReference type="Pfam" id="PF00673"/>
    </source>
</evidence>
<proteinExistence type="inferred from homology"/>
<keyword evidence="2 7" id="KW-0689">Ribosomal protein</keyword>
<organism evidence="7 8">
    <name type="scientific">Taphrina deformans (strain PYCC 5710 / ATCC 11124 / CBS 356.35 / IMI 108563 / JCM 9778 / NBRC 8474)</name>
    <name type="common">Peach leaf curl fungus</name>
    <name type="synonym">Lalaria deformans</name>
    <dbReference type="NCBI Taxonomy" id="1097556"/>
    <lineage>
        <taxon>Eukaryota</taxon>
        <taxon>Fungi</taxon>
        <taxon>Dikarya</taxon>
        <taxon>Ascomycota</taxon>
        <taxon>Taphrinomycotina</taxon>
        <taxon>Taphrinomycetes</taxon>
        <taxon>Taphrinales</taxon>
        <taxon>Taphrinaceae</taxon>
        <taxon>Taphrina</taxon>
    </lineage>
</organism>
<reference evidence="7 8" key="1">
    <citation type="journal article" date="2013" name="MBio">
        <title>Genome sequencing of the plant pathogen Taphrina deformans, the causal agent of peach leaf curl.</title>
        <authorList>
            <person name="Cisse O.H."/>
            <person name="Almeida J.M.G.C.F."/>
            <person name="Fonseca A."/>
            <person name="Kumar A.A."/>
            <person name="Salojaervi J."/>
            <person name="Overmyer K."/>
            <person name="Hauser P.M."/>
            <person name="Pagni M."/>
        </authorList>
    </citation>
    <scope>NUCLEOTIDE SEQUENCE [LARGE SCALE GENOMIC DNA]</scope>
    <source>
        <strain evidence="8">PYCC 5710 / ATCC 11124 / CBS 356.35 / IMI 108563 / JCM 9778 / NBRC 8474</strain>
    </source>
</reference>
<dbReference type="InterPro" id="IPR022803">
    <property type="entry name" value="Ribosomal_uL5_dom_sf"/>
</dbReference>
<name>R4XEG0_TAPDE</name>
<keyword evidence="8" id="KW-1185">Reference proteome</keyword>
<dbReference type="GO" id="GO:0005840">
    <property type="term" value="C:ribosome"/>
    <property type="evidence" value="ECO:0007669"/>
    <property type="project" value="UniProtKB-KW"/>
</dbReference>
<dbReference type="InterPro" id="IPR031310">
    <property type="entry name" value="Ribosomal_uL5_N"/>
</dbReference>
<dbReference type="Pfam" id="PF00281">
    <property type="entry name" value="Ribosomal_L5"/>
    <property type="match status" value="1"/>
</dbReference>
<dbReference type="AlphaFoldDB" id="R4XEG0"/>
<dbReference type="EMBL" id="CAHR02000057">
    <property type="protein sequence ID" value="CCG81757.1"/>
    <property type="molecule type" value="Genomic_DNA"/>
</dbReference>
<evidence type="ECO:0000256" key="4">
    <source>
        <dbReference type="SAM" id="MobiDB-lite"/>
    </source>
</evidence>
<sequence>MTYQQHSAGEARSTKTNALRKWDDSSPYHKGRPQRPLRGGKVLKPLPEPRTFRNVPKITTVYIHTMIKEALEDRQKLLSAFMALQTISGQQPELILSRKSVAPWKLRSGVPVAVKVKLQGPPMNQFLSTLFEIILPSLKDFTGIADSTGDTNGNLAFGLPGAAMARFPEIEANYEQYPILPGFHVLINTTAPNDREARQLLTGYGLPFKKA</sequence>
<evidence type="ECO:0000256" key="3">
    <source>
        <dbReference type="ARBA" id="ARBA00023274"/>
    </source>
</evidence>
<feature type="domain" description="Large ribosomal subunit protein uL5 N-terminal" evidence="5">
    <location>
        <begin position="54"/>
        <end position="107"/>
    </location>
</feature>
<comment type="caution">
    <text evidence="7">The sequence shown here is derived from an EMBL/GenBank/DDBJ whole genome shotgun (WGS) entry which is preliminary data.</text>
</comment>
<feature type="region of interest" description="Disordered" evidence="4">
    <location>
        <begin position="1"/>
        <end position="49"/>
    </location>
</feature>
<evidence type="ECO:0000259" key="5">
    <source>
        <dbReference type="Pfam" id="PF00281"/>
    </source>
</evidence>
<dbReference type="OrthoDB" id="539541at2759"/>
<dbReference type="Pfam" id="PF00673">
    <property type="entry name" value="Ribosomal_L5_C"/>
    <property type="match status" value="1"/>
</dbReference>
<gene>
    <name evidence="7" type="ORF">TAPDE_001602</name>
</gene>
<dbReference type="GO" id="GO:0003735">
    <property type="term" value="F:structural constituent of ribosome"/>
    <property type="evidence" value="ECO:0007669"/>
    <property type="project" value="InterPro"/>
</dbReference>
<dbReference type="SUPFAM" id="SSF55282">
    <property type="entry name" value="RL5-like"/>
    <property type="match status" value="1"/>
</dbReference>
<comment type="similarity">
    <text evidence="1">Belongs to the universal ribosomal protein uL5 family.</text>
</comment>
<protein>
    <submittedName>
        <fullName evidence="7">Probable 60S ribosomal protein L7,mitochondrial</fullName>
    </submittedName>
</protein>
<accession>R4XEG0</accession>
<evidence type="ECO:0000313" key="7">
    <source>
        <dbReference type="EMBL" id="CCG81757.1"/>
    </source>
</evidence>
<dbReference type="InterPro" id="IPR031309">
    <property type="entry name" value="Ribosomal_uL5_C"/>
</dbReference>
<feature type="domain" description="Large ribosomal subunit protein uL5 C-terminal" evidence="6">
    <location>
        <begin position="111"/>
        <end position="208"/>
    </location>
</feature>